<protein>
    <recommendedName>
        <fullName evidence="1">HicB-like antitoxin of toxin-antitoxin system domain-containing protein</fullName>
    </recommendedName>
</protein>
<gene>
    <name evidence="2" type="ORF">VL20_6066</name>
</gene>
<proteinExistence type="predicted"/>
<dbReference type="RefSeq" id="WP_002740526.1">
    <property type="nucleotide sequence ID" value="NZ_CP011339.1"/>
</dbReference>
<dbReference type="SUPFAM" id="SSF143100">
    <property type="entry name" value="TTHA1013/TTHA0281-like"/>
    <property type="match status" value="1"/>
</dbReference>
<sequence length="68" mass="7593">MQYQVNLKQTEEGYAVWCPSLPGCASQGITKEEALNNIQDAIQSYLEVAAELNQGIESYYVEVELNHA</sequence>
<accession>A0A0K1S9Y0</accession>
<name>A0A0K1S9Y0_9CHRO</name>
<dbReference type="KEGG" id="mpk:VL20_6066"/>
<dbReference type="PATRIC" id="fig|1638788.3.peg.6101"/>
<dbReference type="EMBL" id="CP011339">
    <property type="protein sequence ID" value="AKV70838.1"/>
    <property type="molecule type" value="Genomic_DNA"/>
</dbReference>
<dbReference type="InterPro" id="IPR031807">
    <property type="entry name" value="HicB-like"/>
</dbReference>
<dbReference type="InterPro" id="IPR035069">
    <property type="entry name" value="TTHA1013/TTHA0281-like"/>
</dbReference>
<keyword evidence="3" id="KW-1185">Reference proteome</keyword>
<dbReference type="PANTHER" id="PTHR34504">
    <property type="entry name" value="ANTITOXIN HICB"/>
    <property type="match status" value="1"/>
</dbReference>
<dbReference type="InterPro" id="IPR051404">
    <property type="entry name" value="TA_system_antitoxin"/>
</dbReference>
<reference evidence="2 3" key="1">
    <citation type="journal article" date="2016" name="Stand. Genomic Sci.">
        <title>Complete genome sequence and genomic characterization of Microcystis panniformis FACHB 1757 by third-generation sequencing.</title>
        <authorList>
            <person name="Zhang J.Y."/>
            <person name="Guan R."/>
            <person name="Zhang H.J."/>
            <person name="Li H."/>
            <person name="Xiao P."/>
            <person name="Yu G.L."/>
            <person name="Du L."/>
            <person name="Cao D.M."/>
            <person name="Zhu B.C."/>
            <person name="Li R.H."/>
            <person name="Lu Z.H."/>
        </authorList>
    </citation>
    <scope>NUCLEOTIDE SEQUENCE [LARGE SCALE GENOMIC DNA]</scope>
    <source>
        <strain evidence="2 3">FACHB-1757</strain>
    </source>
</reference>
<dbReference type="Gene3D" id="3.30.160.250">
    <property type="match status" value="1"/>
</dbReference>
<evidence type="ECO:0000313" key="2">
    <source>
        <dbReference type="EMBL" id="AKV70838.1"/>
    </source>
</evidence>
<dbReference type="PANTHER" id="PTHR34504:SF2">
    <property type="entry name" value="UPF0150 PROTEIN SSL0259"/>
    <property type="match status" value="1"/>
</dbReference>
<feature type="domain" description="HicB-like antitoxin of toxin-antitoxin system" evidence="1">
    <location>
        <begin position="8"/>
        <end position="57"/>
    </location>
</feature>
<dbReference type="Proteomes" id="UP000068167">
    <property type="component" value="Chromosome"/>
</dbReference>
<dbReference type="AlphaFoldDB" id="A0A0K1S9Y0"/>
<evidence type="ECO:0000313" key="3">
    <source>
        <dbReference type="Proteomes" id="UP000068167"/>
    </source>
</evidence>
<organism evidence="2 3">
    <name type="scientific">Microcystis panniformis FACHB-1757</name>
    <dbReference type="NCBI Taxonomy" id="1638788"/>
    <lineage>
        <taxon>Bacteria</taxon>
        <taxon>Bacillati</taxon>
        <taxon>Cyanobacteriota</taxon>
        <taxon>Cyanophyceae</taxon>
        <taxon>Oscillatoriophycideae</taxon>
        <taxon>Chroococcales</taxon>
        <taxon>Microcystaceae</taxon>
        <taxon>Microcystis</taxon>
    </lineage>
</organism>
<dbReference type="Pfam" id="PF15919">
    <property type="entry name" value="HicB_lk_antitox"/>
    <property type="match status" value="1"/>
</dbReference>
<evidence type="ECO:0000259" key="1">
    <source>
        <dbReference type="Pfam" id="PF15919"/>
    </source>
</evidence>